<feature type="signal peptide" evidence="1">
    <location>
        <begin position="1"/>
        <end position="25"/>
    </location>
</feature>
<dbReference type="Proteomes" id="UP001054801">
    <property type="component" value="Chromosome"/>
</dbReference>
<dbReference type="SUPFAM" id="SSF48452">
    <property type="entry name" value="TPR-like"/>
    <property type="match status" value="1"/>
</dbReference>
<evidence type="ECO:0000313" key="3">
    <source>
        <dbReference type="Proteomes" id="UP001054801"/>
    </source>
</evidence>
<dbReference type="Pfam" id="PF14559">
    <property type="entry name" value="TPR_19"/>
    <property type="match status" value="1"/>
</dbReference>
<gene>
    <name evidence="2" type="ORF">L2Y54_20795</name>
</gene>
<reference evidence="2" key="1">
    <citation type="journal article" date="2022" name="Microorganisms">
        <title>Two New Species of Filamentous Sulfur Bacteria of the Genus Thiothrix, Thiothrix winogradskyi sp. nov. and 'Candidatus Thiothrix sulfatifontis' sp. nov.</title>
        <authorList>
            <person name="Ravin N.V."/>
            <person name="Rossetti S."/>
            <person name="Beletsky A.V."/>
            <person name="Kadnikov V.V."/>
            <person name="Rudenko T.S."/>
            <person name="Smolyakov D.D."/>
            <person name="Moskvitina M.I."/>
            <person name="Gureeva M.V."/>
            <person name="Mardanov A.V."/>
            <person name="Grabovich M.Y."/>
        </authorList>
    </citation>
    <scope>NUCLEOTIDE SEQUENCE</scope>
    <source>
        <strain evidence="2">CT3</strain>
    </source>
</reference>
<name>A0ABY3T0P7_9GAMM</name>
<dbReference type="RefSeq" id="WP_236498770.1">
    <property type="nucleotide sequence ID" value="NZ_CP091244.1"/>
</dbReference>
<protein>
    <submittedName>
        <fullName evidence="2">Tetratricopeptide repeat protein</fullName>
    </submittedName>
</protein>
<dbReference type="SUPFAM" id="SSF56935">
    <property type="entry name" value="Porins"/>
    <property type="match status" value="1"/>
</dbReference>
<proteinExistence type="predicted"/>
<dbReference type="EMBL" id="CP091244">
    <property type="protein sequence ID" value="UJS24341.1"/>
    <property type="molecule type" value="Genomic_DNA"/>
</dbReference>
<keyword evidence="1" id="KW-0732">Signal</keyword>
<keyword evidence="3" id="KW-1185">Reference proteome</keyword>
<evidence type="ECO:0000256" key="1">
    <source>
        <dbReference type="SAM" id="SignalP"/>
    </source>
</evidence>
<feature type="chain" id="PRO_5046328739" evidence="1">
    <location>
        <begin position="26"/>
        <end position="428"/>
    </location>
</feature>
<accession>A0ABY3T0P7</accession>
<organism evidence="2 3">
    <name type="scientific">Thiothrix winogradskyi</name>
    <dbReference type="NCBI Taxonomy" id="96472"/>
    <lineage>
        <taxon>Bacteria</taxon>
        <taxon>Pseudomonadati</taxon>
        <taxon>Pseudomonadota</taxon>
        <taxon>Gammaproteobacteria</taxon>
        <taxon>Thiotrichales</taxon>
        <taxon>Thiotrichaceae</taxon>
        <taxon>Thiothrix</taxon>
    </lineage>
</organism>
<sequence>MFLKQHALSGFVFMFWVLGGNRALACGQDAATAQTYQQAITLFDSGAYAEALPLFEHVYAQEPFCIGAKLDIAVTHFRLEQYALARRLFQEILTTPGIAEGIRQQCEGFLLVIDEKTSVSTTATLGKLPRLQVSAGLGVSDNVNNGLGFDRLAIGGGDEPLMLSLGENAKAHSGSWHDVEVAVNKTLPVVDKLETQAQLTVTWRDNHQNDHLDLAVVRGMVEMKPGEWMSDVEPRFVVSGGAVRLDNESYRQDAAVAAQVQVPNPLLDRKIALSYQLTDSHYTTPKVVDNNSVSHRVSVGVPLPSPAKPLHLNVDMSHQWPSSAERLADYSETSVRFRANYQPPERKYGLTASYRVSQQRDREVYNEVAFPDKRRDPTQQVVNLGWSWQVTPDLTWEARLQARQQDSDIPLFESKAVDLTTGIRWQLD</sequence>
<evidence type="ECO:0000313" key="2">
    <source>
        <dbReference type="EMBL" id="UJS24341.1"/>
    </source>
</evidence>
<dbReference type="Gene3D" id="1.25.40.10">
    <property type="entry name" value="Tetratricopeptide repeat domain"/>
    <property type="match status" value="1"/>
</dbReference>
<dbReference type="InterPro" id="IPR011990">
    <property type="entry name" value="TPR-like_helical_dom_sf"/>
</dbReference>